<comment type="caution">
    <text evidence="2">The sequence shown here is derived from an EMBL/GenBank/DDBJ whole genome shotgun (WGS) entry which is preliminary data.</text>
</comment>
<evidence type="ECO:0000256" key="1">
    <source>
        <dbReference type="SAM" id="MobiDB-lite"/>
    </source>
</evidence>
<feature type="compositionally biased region" description="Basic and acidic residues" evidence="1">
    <location>
        <begin position="78"/>
        <end position="93"/>
    </location>
</feature>
<gene>
    <name evidence="2" type="ORF">ABS766_15065</name>
</gene>
<feature type="region of interest" description="Disordered" evidence="1">
    <location>
        <begin position="1"/>
        <end position="107"/>
    </location>
</feature>
<name>A0ABW8YZV5_9FLAO</name>
<dbReference type="EMBL" id="JBELPZ010000021">
    <property type="protein sequence ID" value="MFL9845738.1"/>
    <property type="molecule type" value="Genomic_DNA"/>
</dbReference>
<evidence type="ECO:0000313" key="3">
    <source>
        <dbReference type="Proteomes" id="UP001629156"/>
    </source>
</evidence>
<accession>A0ABW8YZV5</accession>
<dbReference type="Proteomes" id="UP001629156">
    <property type="component" value="Unassembled WGS sequence"/>
</dbReference>
<organism evidence="2 3">
    <name type="scientific">Flavobacterium rhizosphaerae</name>
    <dbReference type="NCBI Taxonomy" id="3163298"/>
    <lineage>
        <taxon>Bacteria</taxon>
        <taxon>Pseudomonadati</taxon>
        <taxon>Bacteroidota</taxon>
        <taxon>Flavobacteriia</taxon>
        <taxon>Flavobacteriales</taxon>
        <taxon>Flavobacteriaceae</taxon>
        <taxon>Flavobacterium</taxon>
    </lineage>
</organism>
<reference evidence="2 3" key="1">
    <citation type="submission" date="2024-06" db="EMBL/GenBank/DDBJ databases">
        <authorList>
            <person name="Kaempfer P."/>
            <person name="Viver T."/>
        </authorList>
    </citation>
    <scope>NUCLEOTIDE SEQUENCE [LARGE SCALE GENOMIC DNA]</scope>
    <source>
        <strain evidence="2 3">ST-119</strain>
    </source>
</reference>
<dbReference type="RefSeq" id="WP_408086020.1">
    <property type="nucleotide sequence ID" value="NZ_JBELPZ010000021.1"/>
</dbReference>
<sequence length="107" mass="12875">MSDINKNAGQERDNQAGDNRNHDDYRDPRTRTFNEDEDSWKNKNQDKETTESRGTKNNDWDENDQMQRSPGWHDEEEERRASGDYIDTDHSDYNRGNSRFGWYEPRE</sequence>
<protein>
    <submittedName>
        <fullName evidence="2">Uncharacterized protein</fullName>
    </submittedName>
</protein>
<evidence type="ECO:0000313" key="2">
    <source>
        <dbReference type="EMBL" id="MFL9845738.1"/>
    </source>
</evidence>
<keyword evidence="3" id="KW-1185">Reference proteome</keyword>
<proteinExistence type="predicted"/>
<feature type="compositionally biased region" description="Basic and acidic residues" evidence="1">
    <location>
        <begin position="9"/>
        <end position="59"/>
    </location>
</feature>